<dbReference type="InterPro" id="IPR055294">
    <property type="entry name" value="FBL60-like"/>
</dbReference>
<dbReference type="InterPro" id="IPR032675">
    <property type="entry name" value="LRR_dom_sf"/>
</dbReference>
<dbReference type="AlphaFoldDB" id="R0H677"/>
<keyword evidence="3" id="KW-1185">Reference proteome</keyword>
<dbReference type="KEGG" id="crb:17879624"/>
<dbReference type="eggNOG" id="ENOG502RYTW">
    <property type="taxonomic scope" value="Eukaryota"/>
</dbReference>
<dbReference type="InterPro" id="IPR036047">
    <property type="entry name" value="F-box-like_dom_sf"/>
</dbReference>
<accession>R0H677</accession>
<reference evidence="3" key="1">
    <citation type="journal article" date="2013" name="Nat. Genet.">
        <title>The Capsella rubella genome and the genomic consequences of rapid mating system evolution.</title>
        <authorList>
            <person name="Slotte T."/>
            <person name="Hazzouri K.M."/>
            <person name="Agren J.A."/>
            <person name="Koenig D."/>
            <person name="Maumus F."/>
            <person name="Guo Y.L."/>
            <person name="Steige K."/>
            <person name="Platts A.E."/>
            <person name="Escobar J.S."/>
            <person name="Newman L.K."/>
            <person name="Wang W."/>
            <person name="Mandakova T."/>
            <person name="Vello E."/>
            <person name="Smith L.M."/>
            <person name="Henz S.R."/>
            <person name="Steffen J."/>
            <person name="Takuno S."/>
            <person name="Brandvain Y."/>
            <person name="Coop G."/>
            <person name="Andolfatto P."/>
            <person name="Hu T.T."/>
            <person name="Blanchette M."/>
            <person name="Clark R.M."/>
            <person name="Quesneville H."/>
            <person name="Nordborg M."/>
            <person name="Gaut B.S."/>
            <person name="Lysak M.A."/>
            <person name="Jenkins J."/>
            <person name="Grimwood J."/>
            <person name="Chapman J."/>
            <person name="Prochnik S."/>
            <person name="Shu S."/>
            <person name="Rokhsar D."/>
            <person name="Schmutz J."/>
            <person name="Weigel D."/>
            <person name="Wright S.I."/>
        </authorList>
    </citation>
    <scope>NUCLEOTIDE SEQUENCE [LARGE SCALE GENOMIC DNA]</scope>
    <source>
        <strain evidence="3">cv. Monte Gargano</strain>
    </source>
</reference>
<dbReference type="InterPro" id="IPR001810">
    <property type="entry name" value="F-box_dom"/>
</dbReference>
<name>R0H677_9BRAS</name>
<dbReference type="Pfam" id="PF24758">
    <property type="entry name" value="LRR_At5g56370"/>
    <property type="match status" value="1"/>
</dbReference>
<dbReference type="STRING" id="81985.R0H677"/>
<dbReference type="EMBL" id="KB870811">
    <property type="protein sequence ID" value="EOA19013.1"/>
    <property type="molecule type" value="Genomic_DNA"/>
</dbReference>
<dbReference type="Pfam" id="PF00646">
    <property type="entry name" value="F-box"/>
    <property type="match status" value="1"/>
</dbReference>
<evidence type="ECO:0000259" key="1">
    <source>
        <dbReference type="PROSITE" id="PS50181"/>
    </source>
</evidence>
<dbReference type="SMART" id="SM00579">
    <property type="entry name" value="FBD"/>
    <property type="match status" value="1"/>
</dbReference>
<evidence type="ECO:0000313" key="2">
    <source>
        <dbReference type="EMBL" id="EOA19013.1"/>
    </source>
</evidence>
<organism evidence="2 3">
    <name type="scientific">Capsella rubella</name>
    <dbReference type="NCBI Taxonomy" id="81985"/>
    <lineage>
        <taxon>Eukaryota</taxon>
        <taxon>Viridiplantae</taxon>
        <taxon>Streptophyta</taxon>
        <taxon>Embryophyta</taxon>
        <taxon>Tracheophyta</taxon>
        <taxon>Spermatophyta</taxon>
        <taxon>Magnoliopsida</taxon>
        <taxon>eudicotyledons</taxon>
        <taxon>Gunneridae</taxon>
        <taxon>Pentapetalae</taxon>
        <taxon>rosids</taxon>
        <taxon>malvids</taxon>
        <taxon>Brassicales</taxon>
        <taxon>Brassicaceae</taxon>
        <taxon>Camelineae</taxon>
        <taxon>Capsella</taxon>
    </lineage>
</organism>
<evidence type="ECO:0000313" key="3">
    <source>
        <dbReference type="Proteomes" id="UP000029121"/>
    </source>
</evidence>
<dbReference type="Proteomes" id="UP000029121">
    <property type="component" value="Unassembled WGS sequence"/>
</dbReference>
<protein>
    <recommendedName>
        <fullName evidence="1">F-box domain-containing protein</fullName>
    </recommendedName>
</protein>
<feature type="domain" description="F-box" evidence="1">
    <location>
        <begin position="1"/>
        <end position="38"/>
    </location>
</feature>
<dbReference type="Gene3D" id="1.20.1280.50">
    <property type="match status" value="1"/>
</dbReference>
<dbReference type="PROSITE" id="PS50181">
    <property type="entry name" value="FBOX"/>
    <property type="match status" value="1"/>
</dbReference>
<gene>
    <name evidence="2" type="ORF">CARUB_v10007671mg</name>
</gene>
<proteinExistence type="predicted"/>
<dbReference type="SUPFAM" id="SSF52047">
    <property type="entry name" value="RNI-like"/>
    <property type="match status" value="1"/>
</dbReference>
<dbReference type="InterPro" id="IPR053781">
    <property type="entry name" value="F-box_AtFBL13-like"/>
</dbReference>
<dbReference type="InterPro" id="IPR006566">
    <property type="entry name" value="FBD"/>
</dbReference>
<dbReference type="InterPro" id="IPR055411">
    <property type="entry name" value="LRR_FXL15/At3g58940/PEG3-like"/>
</dbReference>
<sequence>MDRISNLPDEVLSHTLSFLTTKEAALTSVLSKRWRNLIALVPNLDVDHCDFRQSFMDFLDRVLALQGNAPIKRFYLGGMGCIDSEHVNGWIQNLMVRGVSEIVLSIFDDNLNRMFPNVFQNKKLVKLELRYGFDICLMDESLFLPTLKTLVLKSVSVSVDKFEILLHALPALEELVLCNINWYHWDNTMTVTVTISSASLKALTIESSGRSLSPISFDTPSLVYFCYSGMASKYHFVSRTKNLVEARISMWGTRVETARERLRNVVIIRFSDVGNLMNGIRNIRCLVLSPNTLEELSLCCKSLPVFKNLKSLTIKSNNSRGWQAMPALLRKCPHLETLGVLHNVTDKCGDACDCVSREEKGRSLKSCPVKVLEIKGFKGRTKEMNLIKHFLNYFPCLKEMKIYIEENDPAQLKVTEVSKFMGKIMMEHYNKSSSCNVQLLVSGNLYKKWTTIYK</sequence>
<dbReference type="CDD" id="cd22160">
    <property type="entry name" value="F-box_AtFBL13-like"/>
    <property type="match status" value="1"/>
</dbReference>
<dbReference type="OrthoDB" id="613853at2759"/>
<dbReference type="Gene3D" id="3.80.10.10">
    <property type="entry name" value="Ribonuclease Inhibitor"/>
    <property type="match status" value="2"/>
</dbReference>
<dbReference type="PANTHER" id="PTHR31293">
    <property type="entry name" value="RNI-LIKE SUPERFAMILY PROTEIN"/>
    <property type="match status" value="1"/>
</dbReference>
<dbReference type="PANTHER" id="PTHR31293:SF25">
    <property type="entry name" value="F-BOX_RNI SUPERFAMILY PROTEIN"/>
    <property type="match status" value="1"/>
</dbReference>
<dbReference type="SUPFAM" id="SSF81383">
    <property type="entry name" value="F-box domain"/>
    <property type="match status" value="1"/>
</dbReference>
<dbReference type="Pfam" id="PF08387">
    <property type="entry name" value="FBD"/>
    <property type="match status" value="1"/>
</dbReference>